<name>A0A9Q0QN49_9MAGN</name>
<sequence length="478" mass="52132">MDLSTFTLLVLISSFLLPFSNTSATIDGRSTLQIIIGGGGGGGGGCIGKCPPPAHPPEQPECPPPPPPPSPPPPPPPSPPPPPPPPPPIPKPPPSPQSLPPPPPLFLNDNLKNAYFVIQRLKPKITYDPKNILKTWTSRNPCSYTGFTCANPPDKPNDSTSLTVATVDFNGFQFAGKDLTLTGFLDMLPDLGYFHANSNNFTGSLPLRIGTNQIRFLYELDVSNNKLTGQFPTSALAAINLTFLDLRFNKFSGTVPPQVFLLDLDVLFLNNNRFTQNLPTNLGSTPVLYLSLANSKYTGPIPSSIGQANRTLLEVLFLNNKLSGCLPYQIGFLNLATVFDAGFNQLTGPIPKSLGCLEKMQQLNFARNLLYGAVPEVVCELPMLKNLSLSYNYFNQVGPVCKKLIMNKVLDVRMNCILDLPRQRSAAECAWFYSKPKFCPGENSRWMRYMPCQPSKFSQAASLGSSPSPSYSALKEHH</sequence>
<dbReference type="InterPro" id="IPR032675">
    <property type="entry name" value="LRR_dom_sf"/>
</dbReference>
<feature type="signal peptide" evidence="6">
    <location>
        <begin position="1"/>
        <end position="24"/>
    </location>
</feature>
<evidence type="ECO:0000256" key="4">
    <source>
        <dbReference type="ARBA" id="ARBA00022737"/>
    </source>
</evidence>
<evidence type="ECO:0000256" key="1">
    <source>
        <dbReference type="ARBA" id="ARBA00004613"/>
    </source>
</evidence>
<organism evidence="7 8">
    <name type="scientific">Protea cynaroides</name>
    <dbReference type="NCBI Taxonomy" id="273540"/>
    <lineage>
        <taxon>Eukaryota</taxon>
        <taxon>Viridiplantae</taxon>
        <taxon>Streptophyta</taxon>
        <taxon>Embryophyta</taxon>
        <taxon>Tracheophyta</taxon>
        <taxon>Spermatophyta</taxon>
        <taxon>Magnoliopsida</taxon>
        <taxon>Proteales</taxon>
        <taxon>Proteaceae</taxon>
        <taxon>Protea</taxon>
    </lineage>
</organism>
<dbReference type="SUPFAM" id="SSF52058">
    <property type="entry name" value="L domain-like"/>
    <property type="match status" value="1"/>
</dbReference>
<comment type="subcellular location">
    <subcellularLocation>
        <location evidence="1">Secreted</location>
    </subcellularLocation>
</comment>
<keyword evidence="2" id="KW-0964">Secreted</keyword>
<dbReference type="Gene3D" id="3.80.10.10">
    <property type="entry name" value="Ribonuclease Inhibitor"/>
    <property type="match status" value="2"/>
</dbReference>
<accession>A0A9Q0QN49</accession>
<dbReference type="PANTHER" id="PTHR32093">
    <property type="entry name" value="LEUCINE-RICH REPEAT EXTENSIN-LIKE PROTEIN 3-RELATED"/>
    <property type="match status" value="1"/>
</dbReference>
<keyword evidence="8" id="KW-1185">Reference proteome</keyword>
<evidence type="ECO:0000256" key="6">
    <source>
        <dbReference type="SAM" id="SignalP"/>
    </source>
</evidence>
<dbReference type="Proteomes" id="UP001141806">
    <property type="component" value="Unassembled WGS sequence"/>
</dbReference>
<protein>
    <recommendedName>
        <fullName evidence="9">Leucine-rich repeat-containing N-terminal plant-type domain-containing protein</fullName>
    </recommendedName>
</protein>
<evidence type="ECO:0008006" key="9">
    <source>
        <dbReference type="Google" id="ProtNLM"/>
    </source>
</evidence>
<dbReference type="Pfam" id="PF00560">
    <property type="entry name" value="LRR_1"/>
    <property type="match status" value="2"/>
</dbReference>
<dbReference type="InterPro" id="IPR051582">
    <property type="entry name" value="LRR_extensin-like_regulator"/>
</dbReference>
<gene>
    <name evidence="7" type="ORF">NE237_017383</name>
</gene>
<dbReference type="GO" id="GO:0005576">
    <property type="term" value="C:extracellular region"/>
    <property type="evidence" value="ECO:0007669"/>
    <property type="project" value="UniProtKB-SubCell"/>
</dbReference>
<evidence type="ECO:0000256" key="3">
    <source>
        <dbReference type="ARBA" id="ARBA00022729"/>
    </source>
</evidence>
<dbReference type="AlphaFoldDB" id="A0A9Q0QN49"/>
<comment type="caution">
    <text evidence="7">The sequence shown here is derived from an EMBL/GenBank/DDBJ whole genome shotgun (WGS) entry which is preliminary data.</text>
</comment>
<feature type="compositionally biased region" description="Pro residues" evidence="5">
    <location>
        <begin position="50"/>
        <end position="105"/>
    </location>
</feature>
<dbReference type="PRINTS" id="PR01217">
    <property type="entry name" value="PRICHEXTENSN"/>
</dbReference>
<dbReference type="InterPro" id="IPR001611">
    <property type="entry name" value="Leu-rich_rpt"/>
</dbReference>
<feature type="region of interest" description="Disordered" evidence="5">
    <location>
        <begin position="47"/>
        <end position="105"/>
    </location>
</feature>
<dbReference type="OrthoDB" id="676979at2759"/>
<evidence type="ECO:0000313" key="8">
    <source>
        <dbReference type="Proteomes" id="UP001141806"/>
    </source>
</evidence>
<keyword evidence="3 6" id="KW-0732">Signal</keyword>
<feature type="chain" id="PRO_5040493811" description="Leucine-rich repeat-containing N-terminal plant-type domain-containing protein" evidence="6">
    <location>
        <begin position="25"/>
        <end position="478"/>
    </location>
</feature>
<dbReference type="PANTHER" id="PTHR32093:SF131">
    <property type="entry name" value="LEUCINE-RICH REPEAT-CONTAINING N-TERMINAL PLANT-TYPE DOMAIN-CONTAINING PROTEIN"/>
    <property type="match status" value="1"/>
</dbReference>
<dbReference type="EMBL" id="JAMYWD010000007">
    <property type="protein sequence ID" value="KAJ4965534.1"/>
    <property type="molecule type" value="Genomic_DNA"/>
</dbReference>
<evidence type="ECO:0000256" key="5">
    <source>
        <dbReference type="SAM" id="MobiDB-lite"/>
    </source>
</evidence>
<evidence type="ECO:0000313" key="7">
    <source>
        <dbReference type="EMBL" id="KAJ4965534.1"/>
    </source>
</evidence>
<keyword evidence="4" id="KW-0677">Repeat</keyword>
<feature type="region of interest" description="Disordered" evidence="5">
    <location>
        <begin position="459"/>
        <end position="478"/>
    </location>
</feature>
<proteinExistence type="predicted"/>
<evidence type="ECO:0000256" key="2">
    <source>
        <dbReference type="ARBA" id="ARBA00022525"/>
    </source>
</evidence>
<reference evidence="7" key="1">
    <citation type="journal article" date="2023" name="Plant J.">
        <title>The genome of the king protea, Protea cynaroides.</title>
        <authorList>
            <person name="Chang J."/>
            <person name="Duong T.A."/>
            <person name="Schoeman C."/>
            <person name="Ma X."/>
            <person name="Roodt D."/>
            <person name="Barker N."/>
            <person name="Li Z."/>
            <person name="Van de Peer Y."/>
            <person name="Mizrachi E."/>
        </authorList>
    </citation>
    <scope>NUCLEOTIDE SEQUENCE</scope>
    <source>
        <tissue evidence="7">Young leaves</tissue>
    </source>
</reference>